<keyword evidence="3" id="KW-1185">Reference proteome</keyword>
<feature type="transmembrane region" description="Helical" evidence="1">
    <location>
        <begin position="85"/>
        <end position="105"/>
    </location>
</feature>
<dbReference type="KEGG" id="bbae:FRD01_04105"/>
<evidence type="ECO:0000313" key="2">
    <source>
        <dbReference type="EMBL" id="QED26444.1"/>
    </source>
</evidence>
<reference evidence="2 3" key="1">
    <citation type="submission" date="2019-08" db="EMBL/GenBank/DDBJ databases">
        <authorList>
            <person name="Liang Q."/>
        </authorList>
    </citation>
    <scope>NUCLEOTIDE SEQUENCE [LARGE SCALE GENOMIC DNA]</scope>
    <source>
        <strain evidence="2 3">V1718</strain>
    </source>
</reference>
<dbReference type="RefSeq" id="WP_146957884.1">
    <property type="nucleotide sequence ID" value="NZ_CP042467.1"/>
</dbReference>
<proteinExistence type="predicted"/>
<name>A0A5B8XLE1_9DELT</name>
<dbReference type="Proteomes" id="UP000321595">
    <property type="component" value="Chromosome"/>
</dbReference>
<feature type="transmembrane region" description="Helical" evidence="1">
    <location>
        <begin position="247"/>
        <end position="276"/>
    </location>
</feature>
<feature type="transmembrane region" description="Helical" evidence="1">
    <location>
        <begin position="288"/>
        <end position="307"/>
    </location>
</feature>
<evidence type="ECO:0000256" key="1">
    <source>
        <dbReference type="SAM" id="Phobius"/>
    </source>
</evidence>
<feature type="transmembrane region" description="Helical" evidence="1">
    <location>
        <begin position="159"/>
        <end position="184"/>
    </location>
</feature>
<protein>
    <submittedName>
        <fullName evidence="2">Uncharacterized protein</fullName>
    </submittedName>
</protein>
<dbReference type="AlphaFoldDB" id="A0A5B8XLE1"/>
<gene>
    <name evidence="2" type="ORF">FRD01_04105</name>
</gene>
<organism evidence="2 3">
    <name type="scientific">Microvenator marinus</name>
    <dbReference type="NCBI Taxonomy" id="2600177"/>
    <lineage>
        <taxon>Bacteria</taxon>
        <taxon>Deltaproteobacteria</taxon>
        <taxon>Bradymonadales</taxon>
        <taxon>Microvenatoraceae</taxon>
        <taxon>Microvenator</taxon>
    </lineage>
</organism>
<dbReference type="EMBL" id="CP042467">
    <property type="protein sequence ID" value="QED26444.1"/>
    <property type="molecule type" value="Genomic_DNA"/>
</dbReference>
<keyword evidence="1" id="KW-1133">Transmembrane helix</keyword>
<feature type="transmembrane region" description="Helical" evidence="1">
    <location>
        <begin position="223"/>
        <end position="241"/>
    </location>
</feature>
<evidence type="ECO:0000313" key="3">
    <source>
        <dbReference type="Proteomes" id="UP000321595"/>
    </source>
</evidence>
<feature type="transmembrane region" description="Helical" evidence="1">
    <location>
        <begin position="117"/>
        <end position="147"/>
    </location>
</feature>
<keyword evidence="1" id="KW-0812">Transmembrane</keyword>
<accession>A0A5B8XLE1</accession>
<sequence length="441" mass="48295">MSKEKSGRNWAAAFSLGALAALVLAFMPVGFEPWVHLAMGRTADTFGTIPDRNIFVYTLDSAKEMAILGWLGQWWLYKVHQLLDWHGVLALRGLVAFLAVVICALSSRTGKERVGQLALGVLALVLTIPIGPALFGGLLLLLVLVLLRPVFFGEAKKRAFLVPLLMPLMVHVDGVFALVVLLTIGWAIEARTRRAVALAILTSAATFVNPRGVEVWLLAFEQFTLPGLSAILLGLLAFWLWKDGSRGWPWALIAVFVAFRPELIGFGMLAMLLMLTPAEQMAIKIPKMALAAILTVSLLAQPLWAWWSPITELVGIGRHSERDFGAISKNVPLDAVRIIQSWGSRARVLHPPELAGVLMFELGKEPYPMLFTGPEAVPDLVNANIYGLVREDTTVALGLVHQFSIKAALIPAADIGLGKFLVDEMRFQKVHEDGAYVLYGR</sequence>
<keyword evidence="1" id="KW-0472">Membrane</keyword>